<dbReference type="NCBIfam" id="TIGR03359">
    <property type="entry name" value="VI_chp_6"/>
    <property type="match status" value="1"/>
</dbReference>
<dbReference type="EMBL" id="CM000833">
    <property type="protein sequence ID" value="EET05094.1"/>
    <property type="molecule type" value="Genomic_DNA"/>
</dbReference>
<dbReference type="HOGENOM" id="CLU_028593_2_1_4"/>
<dbReference type="AlphaFoldDB" id="A0A0E1VY46"/>
<organism evidence="1">
    <name type="scientific">Burkholderia pseudomallei 1710a</name>
    <dbReference type="NCBI Taxonomy" id="320371"/>
    <lineage>
        <taxon>Bacteria</taxon>
        <taxon>Pseudomonadati</taxon>
        <taxon>Pseudomonadota</taxon>
        <taxon>Betaproteobacteria</taxon>
        <taxon>Burkholderiales</taxon>
        <taxon>Burkholderiaceae</taxon>
        <taxon>Burkholderia</taxon>
        <taxon>pseudomallei group</taxon>
    </lineage>
</organism>
<dbReference type="PANTHER" id="PTHR35370:SF4">
    <property type="entry name" value="TYPE VI SECRETION SYSTEM BASEPLATE SUBUNIT TSSF"/>
    <property type="match status" value="1"/>
</dbReference>
<proteinExistence type="predicted"/>
<reference evidence="1" key="1">
    <citation type="submission" date="2009-05" db="EMBL/GenBank/DDBJ databases">
        <authorList>
            <person name="Harkins D.M."/>
            <person name="DeShazer D."/>
            <person name="Woods D.E."/>
            <person name="Brinkac L.M."/>
            <person name="Brown K.A."/>
            <person name="Hung G.C."/>
            <person name="Tuanyok A."/>
            <person name="Zhang B."/>
            <person name="Nierman W.C."/>
        </authorList>
    </citation>
    <scope>NUCLEOTIDE SEQUENCE [LARGE SCALE GENOMIC DNA]</scope>
    <source>
        <strain evidence="1">1710a</strain>
    </source>
</reference>
<evidence type="ECO:0008006" key="2">
    <source>
        <dbReference type="Google" id="ProtNLM"/>
    </source>
</evidence>
<accession>A0A0E1VY46</accession>
<dbReference type="Pfam" id="PF05947">
    <property type="entry name" value="T6SS_TssF"/>
    <property type="match status" value="1"/>
</dbReference>
<evidence type="ECO:0000313" key="1">
    <source>
        <dbReference type="EMBL" id="EET05094.1"/>
    </source>
</evidence>
<gene>
    <name evidence="1" type="ORF">BURPS1710A_A1282</name>
</gene>
<dbReference type="Proteomes" id="UP000001812">
    <property type="component" value="Chromosome II"/>
</dbReference>
<protein>
    <recommendedName>
        <fullName evidence="2">Type VI secretion protein, VC_A0110 family</fullName>
    </recommendedName>
</protein>
<dbReference type="RefSeq" id="WP_004528792.1">
    <property type="nucleotide sequence ID" value="NZ_CM000833.1"/>
</dbReference>
<name>A0A0E1VY46_BURPE</name>
<sequence length="580" mass="63224">MATTTPNRYYEDELVRLRELAAEFARAHPLLAPMLGAPSGDPDVERLLEGVAFLTGLARQKLDEGLPELVQALANLLFPHSLRPVPAATLIAFEPRGALRERAVIAAGTEIESVPVDGTACRFRTCGELDIEPIALAGCRFVPPAHGGPALRLDFEMLGLDASEWDATRIRLFIGGERLHASRLFALLMQHVVAVEIAGGPPELPGPRCALGAHALRPAGFDDALLPCPERAFPGFRLLHEYFAFAEKFLFVELGGLERWRAARAGAQFSVWLALDSAPDWLPGIDRDSFRLNVAAALNLFAHEAVPIQHEHRATDYRLQPEGDTSGHYRIYSVDRVIGYRPGHAVDRHYVPFGVAGDDANAASYRLIRRAALDGHGQDLHLALAYPPGEALATETLSIGLSCTNGALPARLKIGDVCRATDSSPERFTFANIAPVSPPLDPPLGEPLLWRTIGHLALNFLSLGDADHLKRMLALHAFGERGDDARAQADRRRIDGIESVDVRAETRIIGERMLSGQRVALRCSAHAFGGAGELYLFGCVLERFLAEYAAINTYTRVEIDASPDGVRFAWPPRMGAQCLL</sequence>
<dbReference type="InterPro" id="IPR010272">
    <property type="entry name" value="T6SS_TssF"/>
</dbReference>
<dbReference type="PANTHER" id="PTHR35370">
    <property type="entry name" value="CYTOPLASMIC PROTEIN-RELATED-RELATED"/>
    <property type="match status" value="1"/>
</dbReference>
<dbReference type="PIRSF" id="PIRSF028304">
    <property type="entry name" value="UCP028304"/>
    <property type="match status" value="1"/>
</dbReference>